<name>A0ABV9VXP8_9ACTN</name>
<proteinExistence type="predicted"/>
<reference evidence="2" key="1">
    <citation type="journal article" date="2019" name="Int. J. Syst. Evol. Microbiol.">
        <title>The Global Catalogue of Microorganisms (GCM) 10K type strain sequencing project: providing services to taxonomists for standard genome sequencing and annotation.</title>
        <authorList>
            <consortium name="The Broad Institute Genomics Platform"/>
            <consortium name="The Broad Institute Genome Sequencing Center for Infectious Disease"/>
            <person name="Wu L."/>
            <person name="Ma J."/>
        </authorList>
    </citation>
    <scope>NUCLEOTIDE SEQUENCE [LARGE SCALE GENOMIC DNA]</scope>
    <source>
        <strain evidence="2">CGMCC 4.7152</strain>
    </source>
</reference>
<comment type="caution">
    <text evidence="1">The sequence shown here is derived from an EMBL/GenBank/DDBJ whole genome shotgun (WGS) entry which is preliminary data.</text>
</comment>
<gene>
    <name evidence="1" type="ORF">ACFPIJ_16320</name>
</gene>
<evidence type="ECO:0000313" key="1">
    <source>
        <dbReference type="EMBL" id="MFC4999401.1"/>
    </source>
</evidence>
<dbReference type="RefSeq" id="WP_380115823.1">
    <property type="nucleotide sequence ID" value="NZ_JBHSIU010000018.1"/>
</dbReference>
<evidence type="ECO:0000313" key="2">
    <source>
        <dbReference type="Proteomes" id="UP001595912"/>
    </source>
</evidence>
<sequence length="52" mass="5371">MTGPDLLWVDVQATAAAARGPRSLPWLDALDSHAALLVSASGLRQVTADVEG</sequence>
<protein>
    <submittedName>
        <fullName evidence="1">Uncharacterized protein</fullName>
    </submittedName>
</protein>
<accession>A0ABV9VXP8</accession>
<keyword evidence="2" id="KW-1185">Reference proteome</keyword>
<organism evidence="1 2">
    <name type="scientific">Dactylosporangium cerinum</name>
    <dbReference type="NCBI Taxonomy" id="1434730"/>
    <lineage>
        <taxon>Bacteria</taxon>
        <taxon>Bacillati</taxon>
        <taxon>Actinomycetota</taxon>
        <taxon>Actinomycetes</taxon>
        <taxon>Micromonosporales</taxon>
        <taxon>Micromonosporaceae</taxon>
        <taxon>Dactylosporangium</taxon>
    </lineage>
</organism>
<dbReference type="EMBL" id="JBHSIU010000018">
    <property type="protein sequence ID" value="MFC4999401.1"/>
    <property type="molecule type" value="Genomic_DNA"/>
</dbReference>
<dbReference type="Proteomes" id="UP001595912">
    <property type="component" value="Unassembled WGS sequence"/>
</dbReference>